<feature type="region of interest" description="Disordered" evidence="7">
    <location>
        <begin position="676"/>
        <end position="715"/>
    </location>
</feature>
<evidence type="ECO:0000256" key="2">
    <source>
        <dbReference type="ARBA" id="ARBA00022737"/>
    </source>
</evidence>
<feature type="compositionally biased region" description="Gly residues" evidence="7">
    <location>
        <begin position="895"/>
        <end position="905"/>
    </location>
</feature>
<dbReference type="GO" id="GO:0008270">
    <property type="term" value="F:zinc ion binding"/>
    <property type="evidence" value="ECO:0007669"/>
    <property type="project" value="UniProtKB-KW"/>
</dbReference>
<evidence type="ECO:0000313" key="10">
    <source>
        <dbReference type="Proteomes" id="UP000324585"/>
    </source>
</evidence>
<evidence type="ECO:0000256" key="5">
    <source>
        <dbReference type="ARBA" id="ARBA00023242"/>
    </source>
</evidence>
<keyword evidence="2" id="KW-0677">Repeat</keyword>
<keyword evidence="10" id="KW-1185">Reference proteome</keyword>
<evidence type="ECO:0000256" key="1">
    <source>
        <dbReference type="ARBA" id="ARBA00022723"/>
    </source>
</evidence>
<dbReference type="PROSITE" id="PS50157">
    <property type="entry name" value="ZINC_FINGER_C2H2_2"/>
    <property type="match status" value="2"/>
</dbReference>
<dbReference type="GO" id="GO:0005667">
    <property type="term" value="C:transcription regulator complex"/>
    <property type="evidence" value="ECO:0007669"/>
    <property type="project" value="TreeGrafter"/>
</dbReference>
<dbReference type="Gene3D" id="3.30.160.60">
    <property type="entry name" value="Classic Zinc Finger"/>
    <property type="match status" value="1"/>
</dbReference>
<comment type="caution">
    <text evidence="9">The sequence shown here is derived from an EMBL/GenBank/DDBJ whole genome shotgun (WGS) entry which is preliminary data.</text>
</comment>
<protein>
    <submittedName>
        <fullName evidence="9">MDS1 and EVI1 complex locus protein EVI1</fullName>
    </submittedName>
</protein>
<accession>A0A5J4YJA0</accession>
<dbReference type="PANTHER" id="PTHR14003">
    <property type="entry name" value="TRANSCRIPTIONAL REPRESSOR PROTEIN YY"/>
    <property type="match status" value="1"/>
</dbReference>
<keyword evidence="3 6" id="KW-0863">Zinc-finger</keyword>
<gene>
    <name evidence="9" type="ORF">FVE85_2501</name>
</gene>
<dbReference type="AlphaFoldDB" id="A0A5J4YJA0"/>
<dbReference type="GO" id="GO:0000981">
    <property type="term" value="F:DNA-binding transcription factor activity, RNA polymerase II-specific"/>
    <property type="evidence" value="ECO:0007669"/>
    <property type="project" value="TreeGrafter"/>
</dbReference>
<keyword evidence="5" id="KW-0539">Nucleus</keyword>
<feature type="region of interest" description="Disordered" evidence="7">
    <location>
        <begin position="795"/>
        <end position="814"/>
    </location>
</feature>
<feature type="region of interest" description="Disordered" evidence="7">
    <location>
        <begin position="563"/>
        <end position="615"/>
    </location>
</feature>
<dbReference type="PANTHER" id="PTHR14003:SF23">
    <property type="entry name" value="ZINC FINGER PROTEIN 143"/>
    <property type="match status" value="1"/>
</dbReference>
<dbReference type="GO" id="GO:0000785">
    <property type="term" value="C:chromatin"/>
    <property type="evidence" value="ECO:0007669"/>
    <property type="project" value="TreeGrafter"/>
</dbReference>
<evidence type="ECO:0000256" key="3">
    <source>
        <dbReference type="ARBA" id="ARBA00022771"/>
    </source>
</evidence>
<evidence type="ECO:0000256" key="6">
    <source>
        <dbReference type="PROSITE-ProRule" id="PRU00042"/>
    </source>
</evidence>
<feature type="compositionally biased region" description="Polar residues" evidence="7">
    <location>
        <begin position="676"/>
        <end position="685"/>
    </location>
</feature>
<feature type="compositionally biased region" description="Polar residues" evidence="7">
    <location>
        <begin position="701"/>
        <end position="715"/>
    </location>
</feature>
<feature type="region of interest" description="Disordered" evidence="7">
    <location>
        <begin position="102"/>
        <end position="155"/>
    </location>
</feature>
<evidence type="ECO:0000256" key="4">
    <source>
        <dbReference type="ARBA" id="ARBA00022833"/>
    </source>
</evidence>
<sequence length="977" mass="105556">MVCEEMIREMRGVSGATQSDQWRGPDLDAYLLNVLSNHTVASWLLGVTDENSTPVEELDFENARDSALDALQPEVLAVNEVNKAISVTYLIDRDIGKLASADVGTGVNSSNQPMLHKKLDAMKSESSGSEEKPGERSMDAAPGPTSSEGKNGKGASARNGVIMRGLMIPLHAYKNFWFGIFFQVDRHVQFPISADAKPAGVRRFVMGVYEGEQRLLLFTWYSNGESVIEVRRMTCDGAFSGCYYWFAQSSPRCVPNKVLMKANFFDFVQASTCQFCSFRNMEACMCSETFRNQRQQAPKADFIENQLQHVTGSSSRQLDNWSFYTRRLLARRNEVCSMKVELFKGNGVKVGEEKVYVRMVFGWHGFANTQLVSSQFFQYVSEKYLGVSRNVITDSNVAHSTSVEGSSSCATGSDSASDAREEVLDRIRRRKLGTSIPARARIEELGDELIAPAGSVSCDVSSKCSSAAAGPGYACKEDSKEDVVKAVRDMSSTNLTILCQGEAALKMEEGSTLDAMSFDKRVDDAKLPYEREDLLQERDCDFVPTDACERPAKRVARDVSKSCGNDEVHSANLPQAASPRQSQNNVVNVQLSQDRQAAKSPPRNTHPETADDEQDFHSTLLGFSRPLDRPNNEALFPCDQGASAHVLNTSGACKGTHPVAARPNAAVLQAQTAVSPANIGSQDTRGSPPDDPSGWAGSVSMFANTPNPMQQQRSSSPLVWMNGTSSMNDVEWLGANGGSRDVTGRSPLLPSILRTESRADSAAQSFGSFARPFQAHDVPTFGRLALFGTVELSAGHGNSSRRGPLPPGNDDASLGAVNNSFISIPPSMPGNGTNEILGNSGHSGVRFFGVNVSEGKAQAKRSRKVARAHERDQDHSGAEGGVDVDAYTEPVMGTSSGGGGGGGAASSGATGKVRGGGAQLHACPTCERTFTTRSNMRQHMQIVHVATRNHVCAICGFAFTLKSKLARHERSVHKLAK</sequence>
<organism evidence="9 10">
    <name type="scientific">Porphyridium purpureum</name>
    <name type="common">Red alga</name>
    <name type="synonym">Porphyridium cruentum</name>
    <dbReference type="NCBI Taxonomy" id="35688"/>
    <lineage>
        <taxon>Eukaryota</taxon>
        <taxon>Rhodophyta</taxon>
        <taxon>Bangiophyceae</taxon>
        <taxon>Porphyridiales</taxon>
        <taxon>Porphyridiaceae</taxon>
        <taxon>Porphyridium</taxon>
    </lineage>
</organism>
<keyword evidence="1" id="KW-0479">Metal-binding</keyword>
<dbReference type="SMART" id="SM00355">
    <property type="entry name" value="ZnF_C2H2"/>
    <property type="match status" value="2"/>
</dbReference>
<dbReference type="InterPro" id="IPR013087">
    <property type="entry name" value="Znf_C2H2_type"/>
</dbReference>
<evidence type="ECO:0000313" key="9">
    <source>
        <dbReference type="EMBL" id="KAA8491486.1"/>
    </source>
</evidence>
<evidence type="ECO:0000256" key="7">
    <source>
        <dbReference type="SAM" id="MobiDB-lite"/>
    </source>
</evidence>
<feature type="compositionally biased region" description="Basic and acidic residues" evidence="7">
    <location>
        <begin position="867"/>
        <end position="877"/>
    </location>
</feature>
<feature type="region of interest" description="Disordered" evidence="7">
    <location>
        <begin position="856"/>
        <end position="918"/>
    </location>
</feature>
<dbReference type="SUPFAM" id="SSF57667">
    <property type="entry name" value="beta-beta-alpha zinc fingers"/>
    <property type="match status" value="1"/>
</dbReference>
<dbReference type="EMBL" id="VRMN01000013">
    <property type="protein sequence ID" value="KAA8491486.1"/>
    <property type="molecule type" value="Genomic_DNA"/>
</dbReference>
<dbReference type="GO" id="GO:0031519">
    <property type="term" value="C:PcG protein complex"/>
    <property type="evidence" value="ECO:0007669"/>
    <property type="project" value="TreeGrafter"/>
</dbReference>
<dbReference type="InterPro" id="IPR036236">
    <property type="entry name" value="Znf_C2H2_sf"/>
</dbReference>
<name>A0A5J4YJA0_PORPP</name>
<keyword evidence="4" id="KW-0862">Zinc</keyword>
<feature type="compositionally biased region" description="Polar residues" evidence="7">
    <location>
        <begin position="572"/>
        <end position="595"/>
    </location>
</feature>
<dbReference type="PROSITE" id="PS00028">
    <property type="entry name" value="ZINC_FINGER_C2H2_1"/>
    <property type="match status" value="2"/>
</dbReference>
<proteinExistence type="predicted"/>
<dbReference type="Pfam" id="PF00096">
    <property type="entry name" value="zf-C2H2"/>
    <property type="match status" value="2"/>
</dbReference>
<reference evidence="10" key="1">
    <citation type="journal article" date="2019" name="Nat. Commun.">
        <title>Expansion of phycobilisome linker gene families in mesophilic red algae.</title>
        <authorList>
            <person name="Lee J."/>
            <person name="Kim D."/>
            <person name="Bhattacharya D."/>
            <person name="Yoon H.S."/>
        </authorList>
    </citation>
    <scope>NUCLEOTIDE SEQUENCE [LARGE SCALE GENOMIC DNA]</scope>
    <source>
        <strain evidence="10">CCMP 1328</strain>
    </source>
</reference>
<evidence type="ECO:0000259" key="8">
    <source>
        <dbReference type="PROSITE" id="PS50157"/>
    </source>
</evidence>
<feature type="domain" description="C2H2-type" evidence="8">
    <location>
        <begin position="921"/>
        <end position="949"/>
    </location>
</feature>
<dbReference type="Proteomes" id="UP000324585">
    <property type="component" value="Unassembled WGS sequence"/>
</dbReference>
<dbReference type="OrthoDB" id="7852576at2759"/>
<dbReference type="GO" id="GO:0000978">
    <property type="term" value="F:RNA polymerase II cis-regulatory region sequence-specific DNA binding"/>
    <property type="evidence" value="ECO:0007669"/>
    <property type="project" value="TreeGrafter"/>
</dbReference>
<feature type="compositionally biased region" description="Basic and acidic residues" evidence="7">
    <location>
        <begin position="117"/>
        <end position="138"/>
    </location>
</feature>
<feature type="domain" description="C2H2-type" evidence="8">
    <location>
        <begin position="950"/>
        <end position="977"/>
    </location>
</feature>